<dbReference type="EMBL" id="VSSQ01117620">
    <property type="protein sequence ID" value="MPN51972.1"/>
    <property type="molecule type" value="Genomic_DNA"/>
</dbReference>
<evidence type="ECO:0000313" key="1">
    <source>
        <dbReference type="EMBL" id="MPN51972.1"/>
    </source>
</evidence>
<protein>
    <submittedName>
        <fullName evidence="1">Uncharacterized protein</fullName>
    </submittedName>
</protein>
<accession>A0A645IMA1</accession>
<gene>
    <name evidence="1" type="ORF">SDC9_199624</name>
</gene>
<sequence>MNIKNLNVGNILIKSVGAAGLGLIAYDSHAAGKINSASYQKQVKAGGLTNAYMDTLTLNSPSVVQSKIKDKYFKFRMYENVSDFFTGIAGYAKGFGSMVANNVVPLALSAATLMTKGTVSKVFGAGLLAYGGLFFGREVLGIGKPNAL</sequence>
<organism evidence="1">
    <name type="scientific">bioreactor metagenome</name>
    <dbReference type="NCBI Taxonomy" id="1076179"/>
    <lineage>
        <taxon>unclassified sequences</taxon>
        <taxon>metagenomes</taxon>
        <taxon>ecological metagenomes</taxon>
    </lineage>
</organism>
<name>A0A645IMA1_9ZZZZ</name>
<reference evidence="1" key="1">
    <citation type="submission" date="2019-08" db="EMBL/GenBank/DDBJ databases">
        <authorList>
            <person name="Kucharzyk K."/>
            <person name="Murdoch R.W."/>
            <person name="Higgins S."/>
            <person name="Loffler F."/>
        </authorList>
    </citation>
    <scope>NUCLEOTIDE SEQUENCE</scope>
</reference>
<comment type="caution">
    <text evidence="1">The sequence shown here is derived from an EMBL/GenBank/DDBJ whole genome shotgun (WGS) entry which is preliminary data.</text>
</comment>
<proteinExistence type="predicted"/>
<dbReference type="AlphaFoldDB" id="A0A645IMA1"/>